<dbReference type="Proteomes" id="UP000257109">
    <property type="component" value="Unassembled WGS sequence"/>
</dbReference>
<evidence type="ECO:0008006" key="4">
    <source>
        <dbReference type="Google" id="ProtNLM"/>
    </source>
</evidence>
<proteinExistence type="predicted"/>
<dbReference type="OrthoDB" id="10251234at2759"/>
<sequence>MAFRVVIKEGTQPGKGLGSHLNGIPAPIMLGLNSNATSTNENPSRTNESTKDKDIKTEALVEVEKWIEQEKPKFQH</sequence>
<feature type="region of interest" description="Disordered" evidence="1">
    <location>
        <begin position="32"/>
        <end position="55"/>
    </location>
</feature>
<organism evidence="2 3">
    <name type="scientific">Mucuna pruriens</name>
    <name type="common">Velvet bean</name>
    <name type="synonym">Dolichos pruriens</name>
    <dbReference type="NCBI Taxonomy" id="157652"/>
    <lineage>
        <taxon>Eukaryota</taxon>
        <taxon>Viridiplantae</taxon>
        <taxon>Streptophyta</taxon>
        <taxon>Embryophyta</taxon>
        <taxon>Tracheophyta</taxon>
        <taxon>Spermatophyta</taxon>
        <taxon>Magnoliopsida</taxon>
        <taxon>eudicotyledons</taxon>
        <taxon>Gunneridae</taxon>
        <taxon>Pentapetalae</taxon>
        <taxon>rosids</taxon>
        <taxon>fabids</taxon>
        <taxon>Fabales</taxon>
        <taxon>Fabaceae</taxon>
        <taxon>Papilionoideae</taxon>
        <taxon>50 kb inversion clade</taxon>
        <taxon>NPAAA clade</taxon>
        <taxon>indigoferoid/millettioid clade</taxon>
        <taxon>Phaseoleae</taxon>
        <taxon>Mucuna</taxon>
    </lineage>
</organism>
<feature type="non-terminal residue" evidence="2">
    <location>
        <position position="1"/>
    </location>
</feature>
<protein>
    <recommendedName>
        <fullName evidence="4">G-patch domain-containing protein</fullName>
    </recommendedName>
</protein>
<name>A0A371I3D3_MUCPR</name>
<keyword evidence="3" id="KW-1185">Reference proteome</keyword>
<evidence type="ECO:0000313" key="2">
    <source>
        <dbReference type="EMBL" id="RDY09557.1"/>
    </source>
</evidence>
<gene>
    <name evidence="2" type="ORF">CR513_06062</name>
</gene>
<dbReference type="EMBL" id="QJKJ01001024">
    <property type="protein sequence ID" value="RDY09557.1"/>
    <property type="molecule type" value="Genomic_DNA"/>
</dbReference>
<comment type="caution">
    <text evidence="2">The sequence shown here is derived from an EMBL/GenBank/DDBJ whole genome shotgun (WGS) entry which is preliminary data.</text>
</comment>
<reference evidence="2" key="1">
    <citation type="submission" date="2018-05" db="EMBL/GenBank/DDBJ databases">
        <title>Draft genome of Mucuna pruriens seed.</title>
        <authorList>
            <person name="Nnadi N.E."/>
            <person name="Vos R."/>
            <person name="Hasami M.H."/>
            <person name="Devisetty U.K."/>
            <person name="Aguiy J.C."/>
        </authorList>
    </citation>
    <scope>NUCLEOTIDE SEQUENCE [LARGE SCALE GENOMIC DNA]</scope>
    <source>
        <strain evidence="2">JCA_2017</strain>
    </source>
</reference>
<evidence type="ECO:0000256" key="1">
    <source>
        <dbReference type="SAM" id="MobiDB-lite"/>
    </source>
</evidence>
<feature type="compositionally biased region" description="Polar residues" evidence="1">
    <location>
        <begin position="32"/>
        <end position="47"/>
    </location>
</feature>
<evidence type="ECO:0000313" key="3">
    <source>
        <dbReference type="Proteomes" id="UP000257109"/>
    </source>
</evidence>
<dbReference type="AlphaFoldDB" id="A0A371I3D3"/>
<accession>A0A371I3D3</accession>